<sequence>AGGSTSAMQAINNNANCALMTPSCNRSMPLGFPQSQIHSGIPIQLPNINGESNVTELLDCSLPPVFHPGESTWESNLEEKTGVNDDPA</sequence>
<accession>A0A392N573</accession>
<comment type="caution">
    <text evidence="2">The sequence shown here is derived from an EMBL/GenBank/DDBJ whole genome shotgun (WGS) entry which is preliminary data.</text>
</comment>
<feature type="region of interest" description="Disordered" evidence="1">
    <location>
        <begin position="69"/>
        <end position="88"/>
    </location>
</feature>
<proteinExistence type="predicted"/>
<dbReference type="Proteomes" id="UP000265520">
    <property type="component" value="Unassembled WGS sequence"/>
</dbReference>
<evidence type="ECO:0000256" key="1">
    <source>
        <dbReference type="SAM" id="MobiDB-lite"/>
    </source>
</evidence>
<keyword evidence="3" id="KW-1185">Reference proteome</keyword>
<organism evidence="2 3">
    <name type="scientific">Trifolium medium</name>
    <dbReference type="NCBI Taxonomy" id="97028"/>
    <lineage>
        <taxon>Eukaryota</taxon>
        <taxon>Viridiplantae</taxon>
        <taxon>Streptophyta</taxon>
        <taxon>Embryophyta</taxon>
        <taxon>Tracheophyta</taxon>
        <taxon>Spermatophyta</taxon>
        <taxon>Magnoliopsida</taxon>
        <taxon>eudicotyledons</taxon>
        <taxon>Gunneridae</taxon>
        <taxon>Pentapetalae</taxon>
        <taxon>rosids</taxon>
        <taxon>fabids</taxon>
        <taxon>Fabales</taxon>
        <taxon>Fabaceae</taxon>
        <taxon>Papilionoideae</taxon>
        <taxon>50 kb inversion clade</taxon>
        <taxon>NPAAA clade</taxon>
        <taxon>Hologalegina</taxon>
        <taxon>IRL clade</taxon>
        <taxon>Trifolieae</taxon>
        <taxon>Trifolium</taxon>
    </lineage>
</organism>
<name>A0A392N573_9FABA</name>
<reference evidence="2 3" key="1">
    <citation type="journal article" date="2018" name="Front. Plant Sci.">
        <title>Red Clover (Trifolium pratense) and Zigzag Clover (T. medium) - A Picture of Genomic Similarities and Differences.</title>
        <authorList>
            <person name="Dluhosova J."/>
            <person name="Istvanek J."/>
            <person name="Nedelnik J."/>
            <person name="Repkova J."/>
        </authorList>
    </citation>
    <scope>NUCLEOTIDE SEQUENCE [LARGE SCALE GENOMIC DNA]</scope>
    <source>
        <strain evidence="3">cv. 10/8</strain>
        <tissue evidence="2">Leaf</tissue>
    </source>
</reference>
<feature type="non-terminal residue" evidence="2">
    <location>
        <position position="1"/>
    </location>
</feature>
<feature type="compositionally biased region" description="Basic and acidic residues" evidence="1">
    <location>
        <begin position="77"/>
        <end position="88"/>
    </location>
</feature>
<evidence type="ECO:0000313" key="3">
    <source>
        <dbReference type="Proteomes" id="UP000265520"/>
    </source>
</evidence>
<protein>
    <submittedName>
        <fullName evidence="2">Zinc finger protein CONSTANS-like 11-like</fullName>
    </submittedName>
</protein>
<dbReference type="AlphaFoldDB" id="A0A392N573"/>
<evidence type="ECO:0000313" key="2">
    <source>
        <dbReference type="EMBL" id="MCH93634.1"/>
    </source>
</evidence>
<dbReference type="EMBL" id="LXQA010025425">
    <property type="protein sequence ID" value="MCH93634.1"/>
    <property type="molecule type" value="Genomic_DNA"/>
</dbReference>